<sequence length="294" mass="32242">MEGFSELNLILRGTVEEGKRVMVEVGVALMAHGGEEGGSGAKVADIESVDYKRVQLSISKEDDLFAKSEAEVIEEAEDLAAGLVDGGDNGLVVVHHDVLQRLHHEEGGCVVEPGGGLVEEEESRLRQDLQCDAQSLLLPAVDPPHVLVPDQPVCALLQLHLKDRHLHHLHHYCHLCLPLACSRKSQVGQVGRLSIRDTRKGRQHLPLVGCPLAYHDQWMEELDPLVESCPLVVAKGELLSGEKEDLLQLPSHKALLTDPVFHPLVEKYAADEDAFFADYAEAHQKLSELGFAES</sequence>
<dbReference type="GO" id="GO:0020037">
    <property type="term" value="F:heme binding"/>
    <property type="evidence" value="ECO:0007669"/>
    <property type="project" value="InterPro"/>
</dbReference>
<keyword evidence="4" id="KW-1185">Reference proteome</keyword>
<evidence type="ECO:0000256" key="1">
    <source>
        <dbReference type="ARBA" id="ARBA00022837"/>
    </source>
</evidence>
<dbReference type="GO" id="GO:0004601">
    <property type="term" value="F:peroxidase activity"/>
    <property type="evidence" value="ECO:0007669"/>
    <property type="project" value="InterPro"/>
</dbReference>
<name>A0A8J5FQQ0_ZINOF</name>
<dbReference type="GO" id="GO:0009507">
    <property type="term" value="C:chloroplast"/>
    <property type="evidence" value="ECO:0007669"/>
    <property type="project" value="TreeGrafter"/>
</dbReference>
<organism evidence="3 4">
    <name type="scientific">Zingiber officinale</name>
    <name type="common">Ginger</name>
    <name type="synonym">Amomum zingiber</name>
    <dbReference type="NCBI Taxonomy" id="94328"/>
    <lineage>
        <taxon>Eukaryota</taxon>
        <taxon>Viridiplantae</taxon>
        <taxon>Streptophyta</taxon>
        <taxon>Embryophyta</taxon>
        <taxon>Tracheophyta</taxon>
        <taxon>Spermatophyta</taxon>
        <taxon>Magnoliopsida</taxon>
        <taxon>Liliopsida</taxon>
        <taxon>Zingiberales</taxon>
        <taxon>Zingiberaceae</taxon>
        <taxon>Zingiber</taxon>
    </lineage>
</organism>
<dbReference type="Gene3D" id="1.10.420.10">
    <property type="entry name" value="Peroxidase, domain 2"/>
    <property type="match status" value="1"/>
</dbReference>
<dbReference type="SUPFAM" id="SSF48113">
    <property type="entry name" value="Heme-dependent peroxidases"/>
    <property type="match status" value="1"/>
</dbReference>
<reference evidence="3 4" key="1">
    <citation type="submission" date="2020-08" db="EMBL/GenBank/DDBJ databases">
        <title>Plant Genome Project.</title>
        <authorList>
            <person name="Zhang R.-G."/>
        </authorList>
    </citation>
    <scope>NUCLEOTIDE SEQUENCE [LARGE SCALE GENOMIC DNA]</scope>
    <source>
        <tissue evidence="3">Rhizome</tissue>
    </source>
</reference>
<dbReference type="Proteomes" id="UP000734854">
    <property type="component" value="Unassembled WGS sequence"/>
</dbReference>
<dbReference type="GO" id="GO:0042744">
    <property type="term" value="P:hydrogen peroxide catabolic process"/>
    <property type="evidence" value="ECO:0007669"/>
    <property type="project" value="TreeGrafter"/>
</dbReference>
<dbReference type="PANTHER" id="PTHR31356:SF35">
    <property type="entry name" value="L-ASCORBATE PEROXIDASE 2, CYTOSOLIC"/>
    <property type="match status" value="1"/>
</dbReference>
<dbReference type="GO" id="GO:0034599">
    <property type="term" value="P:cellular response to oxidative stress"/>
    <property type="evidence" value="ECO:0007669"/>
    <property type="project" value="InterPro"/>
</dbReference>
<dbReference type="AntiFam" id="ANF00142">
    <property type="entry name" value="Shadow ORF (opposite yadG)"/>
</dbReference>
<protein>
    <submittedName>
        <fullName evidence="3">Uncharacterized protein</fullName>
    </submittedName>
</protein>
<evidence type="ECO:0000256" key="2">
    <source>
        <dbReference type="ARBA" id="ARBA00023002"/>
    </source>
</evidence>
<dbReference type="InterPro" id="IPR010255">
    <property type="entry name" value="Haem_peroxidase_sf"/>
</dbReference>
<evidence type="ECO:0000313" key="3">
    <source>
        <dbReference type="EMBL" id="KAG6488651.1"/>
    </source>
</evidence>
<accession>A0A8J5FQQ0</accession>
<dbReference type="GO" id="GO:0000302">
    <property type="term" value="P:response to reactive oxygen species"/>
    <property type="evidence" value="ECO:0007669"/>
    <property type="project" value="TreeGrafter"/>
</dbReference>
<dbReference type="PANTHER" id="PTHR31356">
    <property type="entry name" value="THYLAKOID LUMENAL 29 KDA PROTEIN, CHLOROPLASTIC-RELATED"/>
    <property type="match status" value="1"/>
</dbReference>
<dbReference type="InterPro" id="IPR044831">
    <property type="entry name" value="Ccp1-like"/>
</dbReference>
<dbReference type="EMBL" id="JACMSC010000014">
    <property type="protein sequence ID" value="KAG6488651.1"/>
    <property type="molecule type" value="Genomic_DNA"/>
</dbReference>
<gene>
    <name evidence="3" type="ORF">ZIOFF_049900</name>
</gene>
<keyword evidence="2" id="KW-0560">Oxidoreductase</keyword>
<keyword evidence="1" id="KW-0106">Calcium</keyword>
<comment type="caution">
    <text evidence="3">The sequence shown here is derived from an EMBL/GenBank/DDBJ whole genome shotgun (WGS) entry which is preliminary data.</text>
</comment>
<proteinExistence type="predicted"/>
<evidence type="ECO:0000313" key="4">
    <source>
        <dbReference type="Proteomes" id="UP000734854"/>
    </source>
</evidence>
<dbReference type="AlphaFoldDB" id="A0A8J5FQQ0"/>